<name>A0AAV4LEN8_9BACL</name>
<dbReference type="AlphaFoldDB" id="A0AAV4LEN8"/>
<evidence type="ECO:0000313" key="2">
    <source>
        <dbReference type="Proteomes" id="UP001057291"/>
    </source>
</evidence>
<dbReference type="RefSeq" id="WP_282199387.1">
    <property type="nucleotide sequence ID" value="NZ_BOQE01000001.1"/>
</dbReference>
<proteinExistence type="predicted"/>
<dbReference type="Pfam" id="PF18320">
    <property type="entry name" value="Csc2"/>
    <property type="match status" value="1"/>
</dbReference>
<sequence>MSLEQIREWLNPIETVLKLEGGKKKNEKMLPPVMKRNVVTIIGVKRTVGRFLPVSHEGYSNETYVDKVELLNRERAEFIARKLKGIERRAHMSLYRELIEKTVEKEWNLAFEELYGKACTIPSGLCVTCWNCSLFGALEAGKGGTFSRIRYFDTWSFESTDECVASIQSGEGMGIGNTVSEDLREERGADSYHLYEYVKPGTHFPFITIIESPTSLDLAGYIQAVRMADLHGYGKYSANHGKFETTFLSVAPGMPRFSILTMLENVEGDVIKGLERKFTDGTFAFDAPEQSVILGHNEILSIGHELEKEFADYVKIVRQ</sequence>
<accession>A0AAV4LEN8</accession>
<dbReference type="EMBL" id="BOQE01000001">
    <property type="protein sequence ID" value="GIM46261.1"/>
    <property type="molecule type" value="Genomic_DNA"/>
</dbReference>
<dbReference type="InterPro" id="IPR017574">
    <property type="entry name" value="CRISPR-assoc_prot_Cas7/Csc2"/>
</dbReference>
<reference evidence="1" key="1">
    <citation type="journal article" date="2023" name="Int. J. Syst. Evol. Microbiol.">
        <title>Collibacillus ludicampi gen. nov., sp. nov., a new soil bacterium of the family Alicyclobacillaceae.</title>
        <authorList>
            <person name="Jojima T."/>
            <person name="Ioku Y."/>
            <person name="Fukuta Y."/>
            <person name="Shirasaka N."/>
            <person name="Matsumura Y."/>
            <person name="Mori M."/>
        </authorList>
    </citation>
    <scope>NUCLEOTIDE SEQUENCE</scope>
    <source>
        <strain evidence="1">TP075</strain>
    </source>
</reference>
<dbReference type="Proteomes" id="UP001057291">
    <property type="component" value="Unassembled WGS sequence"/>
</dbReference>
<evidence type="ECO:0008006" key="3">
    <source>
        <dbReference type="Google" id="ProtNLM"/>
    </source>
</evidence>
<evidence type="ECO:0000313" key="1">
    <source>
        <dbReference type="EMBL" id="GIM46261.1"/>
    </source>
</evidence>
<protein>
    <recommendedName>
        <fullName evidence="3">Type I-D CRISPR-associated protein Cas7/Csc2</fullName>
    </recommendedName>
</protein>
<gene>
    <name evidence="1" type="ORF">DNHGIG_18100</name>
</gene>
<keyword evidence="2" id="KW-1185">Reference proteome</keyword>
<comment type="caution">
    <text evidence="1">The sequence shown here is derived from an EMBL/GenBank/DDBJ whole genome shotgun (WGS) entry which is preliminary data.</text>
</comment>
<organism evidence="1 2">
    <name type="scientific">Collibacillus ludicampi</name>
    <dbReference type="NCBI Taxonomy" id="2771369"/>
    <lineage>
        <taxon>Bacteria</taxon>
        <taxon>Bacillati</taxon>
        <taxon>Bacillota</taxon>
        <taxon>Bacilli</taxon>
        <taxon>Bacillales</taxon>
        <taxon>Alicyclobacillaceae</taxon>
        <taxon>Collibacillus</taxon>
    </lineage>
</organism>